<name>A0A2K1IG74_PHYPA</name>
<sequence>MEEYFSLHLEEKRNNQLVNLFLGNGGMMWQRQEGMVMLENGRENIQESSSLQVRLSAGVLSWSEG</sequence>
<gene>
    <name evidence="1" type="ORF">PHYPA_028866</name>
</gene>
<protein>
    <submittedName>
        <fullName evidence="1 2">Uncharacterized protein</fullName>
    </submittedName>
</protein>
<reference evidence="1 3" key="1">
    <citation type="journal article" date="2008" name="Science">
        <title>The Physcomitrella genome reveals evolutionary insights into the conquest of land by plants.</title>
        <authorList>
            <person name="Rensing S."/>
            <person name="Lang D."/>
            <person name="Zimmer A."/>
            <person name="Terry A."/>
            <person name="Salamov A."/>
            <person name="Shapiro H."/>
            <person name="Nishiyama T."/>
            <person name="Perroud P.-F."/>
            <person name="Lindquist E."/>
            <person name="Kamisugi Y."/>
            <person name="Tanahashi T."/>
            <person name="Sakakibara K."/>
            <person name="Fujita T."/>
            <person name="Oishi K."/>
            <person name="Shin-I T."/>
            <person name="Kuroki Y."/>
            <person name="Toyoda A."/>
            <person name="Suzuki Y."/>
            <person name="Hashimoto A."/>
            <person name="Yamaguchi K."/>
            <person name="Sugano A."/>
            <person name="Kohara Y."/>
            <person name="Fujiyama A."/>
            <person name="Anterola A."/>
            <person name="Aoki S."/>
            <person name="Ashton N."/>
            <person name="Barbazuk W.B."/>
            <person name="Barker E."/>
            <person name="Bennetzen J."/>
            <person name="Bezanilla M."/>
            <person name="Blankenship R."/>
            <person name="Cho S.H."/>
            <person name="Dutcher S."/>
            <person name="Estelle M."/>
            <person name="Fawcett J.A."/>
            <person name="Gundlach H."/>
            <person name="Hanada K."/>
            <person name="Heyl A."/>
            <person name="Hicks K.A."/>
            <person name="Hugh J."/>
            <person name="Lohr M."/>
            <person name="Mayer K."/>
            <person name="Melkozernov A."/>
            <person name="Murata T."/>
            <person name="Nelson D."/>
            <person name="Pils B."/>
            <person name="Prigge M."/>
            <person name="Reiss B."/>
            <person name="Renner T."/>
            <person name="Rombauts S."/>
            <person name="Rushton P."/>
            <person name="Sanderfoot A."/>
            <person name="Schween G."/>
            <person name="Shiu S.-H."/>
            <person name="Stueber K."/>
            <person name="Theodoulou F.L."/>
            <person name="Tu H."/>
            <person name="Van de Peer Y."/>
            <person name="Verrier P.J."/>
            <person name="Waters E."/>
            <person name="Wood A."/>
            <person name="Yang L."/>
            <person name="Cove D."/>
            <person name="Cuming A."/>
            <person name="Hasebe M."/>
            <person name="Lucas S."/>
            <person name="Mishler D.B."/>
            <person name="Reski R."/>
            <person name="Grigoriev I."/>
            <person name="Quatrano R.S."/>
            <person name="Boore J.L."/>
        </authorList>
    </citation>
    <scope>NUCLEOTIDE SEQUENCE [LARGE SCALE GENOMIC DNA]</scope>
    <source>
        <strain evidence="2 3">cv. Gransden 2004</strain>
    </source>
</reference>
<reference evidence="2" key="3">
    <citation type="submission" date="2020-12" db="UniProtKB">
        <authorList>
            <consortium name="EnsemblPlants"/>
        </authorList>
    </citation>
    <scope>IDENTIFICATION</scope>
</reference>
<keyword evidence="3" id="KW-1185">Reference proteome</keyword>
<dbReference type="EMBL" id="ABEU02000024">
    <property type="protein sequence ID" value="PNR28274.1"/>
    <property type="molecule type" value="Genomic_DNA"/>
</dbReference>
<dbReference type="AlphaFoldDB" id="A0A2K1IG74"/>
<dbReference type="EnsemblPlants" id="Pp3c24_9820V3.1">
    <property type="protein sequence ID" value="Pp3c24_9820V3.1"/>
    <property type="gene ID" value="Pp3c24_9820"/>
</dbReference>
<evidence type="ECO:0000313" key="3">
    <source>
        <dbReference type="Proteomes" id="UP000006727"/>
    </source>
</evidence>
<evidence type="ECO:0000313" key="2">
    <source>
        <dbReference type="EnsemblPlants" id="Pp3c24_9820V3.1"/>
    </source>
</evidence>
<dbReference type="Proteomes" id="UP000006727">
    <property type="component" value="Chromosome 24"/>
</dbReference>
<organism evidence="1">
    <name type="scientific">Physcomitrium patens</name>
    <name type="common">Spreading-leaved earth moss</name>
    <name type="synonym">Physcomitrella patens</name>
    <dbReference type="NCBI Taxonomy" id="3218"/>
    <lineage>
        <taxon>Eukaryota</taxon>
        <taxon>Viridiplantae</taxon>
        <taxon>Streptophyta</taxon>
        <taxon>Embryophyta</taxon>
        <taxon>Bryophyta</taxon>
        <taxon>Bryophytina</taxon>
        <taxon>Bryopsida</taxon>
        <taxon>Funariidae</taxon>
        <taxon>Funariales</taxon>
        <taxon>Funariaceae</taxon>
        <taxon>Physcomitrium</taxon>
    </lineage>
</organism>
<dbReference type="Gramene" id="Pp3c24_9820V3.1">
    <property type="protein sequence ID" value="Pp3c24_9820V3.1"/>
    <property type="gene ID" value="Pp3c24_9820"/>
</dbReference>
<reference evidence="1 3" key="2">
    <citation type="journal article" date="2018" name="Plant J.">
        <title>The Physcomitrella patens chromosome-scale assembly reveals moss genome structure and evolution.</title>
        <authorList>
            <person name="Lang D."/>
            <person name="Ullrich K.K."/>
            <person name="Murat F."/>
            <person name="Fuchs J."/>
            <person name="Jenkins J."/>
            <person name="Haas F.B."/>
            <person name="Piednoel M."/>
            <person name="Gundlach H."/>
            <person name="Van Bel M."/>
            <person name="Meyberg R."/>
            <person name="Vives C."/>
            <person name="Morata J."/>
            <person name="Symeonidi A."/>
            <person name="Hiss M."/>
            <person name="Muchero W."/>
            <person name="Kamisugi Y."/>
            <person name="Saleh O."/>
            <person name="Blanc G."/>
            <person name="Decker E.L."/>
            <person name="van Gessel N."/>
            <person name="Grimwood J."/>
            <person name="Hayes R.D."/>
            <person name="Graham S.W."/>
            <person name="Gunter L.E."/>
            <person name="McDaniel S.F."/>
            <person name="Hoernstein S.N.W."/>
            <person name="Larsson A."/>
            <person name="Li F.W."/>
            <person name="Perroud P.F."/>
            <person name="Phillips J."/>
            <person name="Ranjan P."/>
            <person name="Rokshar D.S."/>
            <person name="Rothfels C.J."/>
            <person name="Schneider L."/>
            <person name="Shu S."/>
            <person name="Stevenson D.W."/>
            <person name="Thummler F."/>
            <person name="Tillich M."/>
            <person name="Villarreal Aguilar J.C."/>
            <person name="Widiez T."/>
            <person name="Wong G.K."/>
            <person name="Wymore A."/>
            <person name="Zhang Y."/>
            <person name="Zimmer A.D."/>
            <person name="Quatrano R.S."/>
            <person name="Mayer K.F.X."/>
            <person name="Goodstein D."/>
            <person name="Casacuberta J.M."/>
            <person name="Vandepoele K."/>
            <person name="Reski R."/>
            <person name="Cuming A.C."/>
            <person name="Tuskan G.A."/>
            <person name="Maumus F."/>
            <person name="Salse J."/>
            <person name="Schmutz J."/>
            <person name="Rensing S.A."/>
        </authorList>
    </citation>
    <scope>NUCLEOTIDE SEQUENCE [LARGE SCALE GENOMIC DNA]</scope>
    <source>
        <strain evidence="2 3">cv. Gransden 2004</strain>
    </source>
</reference>
<accession>A0A2K1IG74</accession>
<dbReference type="InParanoid" id="A0A2K1IG74"/>
<evidence type="ECO:0000313" key="1">
    <source>
        <dbReference type="EMBL" id="PNR28274.1"/>
    </source>
</evidence>
<proteinExistence type="predicted"/>